<evidence type="ECO:0000256" key="2">
    <source>
        <dbReference type="ARBA" id="ARBA00022912"/>
    </source>
</evidence>
<evidence type="ECO:0000259" key="3">
    <source>
        <dbReference type="PROSITE" id="PS50054"/>
    </source>
</evidence>
<dbReference type="Gene3D" id="3.90.190.10">
    <property type="entry name" value="Protein tyrosine phosphatase superfamily"/>
    <property type="match status" value="1"/>
</dbReference>
<dbReference type="InterPro" id="IPR053239">
    <property type="entry name" value="Dual_spec_PTase"/>
</dbReference>
<dbReference type="PROSITE" id="PS50056">
    <property type="entry name" value="TYR_PHOSPHATASE_2"/>
    <property type="match status" value="1"/>
</dbReference>
<dbReference type="InterPro" id="IPR003595">
    <property type="entry name" value="Tyr_Pase_cat"/>
</dbReference>
<dbReference type="GO" id="GO:0033260">
    <property type="term" value="P:nuclear DNA replication"/>
    <property type="evidence" value="ECO:0007669"/>
    <property type="project" value="InterPro"/>
</dbReference>
<dbReference type="PROSITE" id="PS00383">
    <property type="entry name" value="TYR_PHOSPHATASE_1"/>
    <property type="match status" value="1"/>
</dbReference>
<proteinExistence type="predicted"/>
<keyword evidence="6" id="KW-1185">Reference proteome</keyword>
<dbReference type="EMBL" id="BTGD01000003">
    <property type="protein sequence ID" value="GMM54808.1"/>
    <property type="molecule type" value="Genomic_DNA"/>
</dbReference>
<dbReference type="InterPro" id="IPR020422">
    <property type="entry name" value="TYR_PHOSPHATASE_DUAL_dom"/>
</dbReference>
<dbReference type="InterPro" id="IPR047949">
    <property type="entry name" value="PPS1_DSP"/>
</dbReference>
<dbReference type="Proteomes" id="UP001377567">
    <property type="component" value="Unassembled WGS sequence"/>
</dbReference>
<reference evidence="5 6" key="1">
    <citation type="journal article" date="2023" name="Elife">
        <title>Identification of key yeast species and microbe-microbe interactions impacting larval growth of Drosophila in the wild.</title>
        <authorList>
            <person name="Mure A."/>
            <person name="Sugiura Y."/>
            <person name="Maeda R."/>
            <person name="Honda K."/>
            <person name="Sakurai N."/>
            <person name="Takahashi Y."/>
            <person name="Watada M."/>
            <person name="Katoh T."/>
            <person name="Gotoh A."/>
            <person name="Gotoh Y."/>
            <person name="Taniguchi I."/>
            <person name="Nakamura K."/>
            <person name="Hayashi T."/>
            <person name="Katayama T."/>
            <person name="Uemura T."/>
            <person name="Hattori Y."/>
        </authorList>
    </citation>
    <scope>NUCLEOTIDE SEQUENCE [LARGE SCALE GENOMIC DNA]</scope>
    <source>
        <strain evidence="5 6">KH-74</strain>
    </source>
</reference>
<evidence type="ECO:0000259" key="4">
    <source>
        <dbReference type="PROSITE" id="PS50056"/>
    </source>
</evidence>
<name>A0AAV5RVU2_MAUHU</name>
<keyword evidence="1" id="KW-0378">Hydrolase</keyword>
<evidence type="ECO:0000256" key="1">
    <source>
        <dbReference type="ARBA" id="ARBA00022801"/>
    </source>
</evidence>
<keyword evidence="2" id="KW-0904">Protein phosphatase</keyword>
<dbReference type="PANTHER" id="PTHR47550">
    <property type="entry name" value="DUAL SPECIFICITY PROTEIN PHOSPHATASE PPS1"/>
    <property type="match status" value="1"/>
</dbReference>
<dbReference type="InterPro" id="IPR016130">
    <property type="entry name" value="Tyr_Pase_AS"/>
</dbReference>
<dbReference type="SMART" id="SM00404">
    <property type="entry name" value="PTPc_motif"/>
    <property type="match status" value="1"/>
</dbReference>
<comment type="caution">
    <text evidence="5">The sequence shown here is derived from an EMBL/GenBank/DDBJ whole genome shotgun (WGS) entry which is preliminary data.</text>
</comment>
<dbReference type="GO" id="GO:0005634">
    <property type="term" value="C:nucleus"/>
    <property type="evidence" value="ECO:0007669"/>
    <property type="project" value="GOC"/>
</dbReference>
<dbReference type="AlphaFoldDB" id="A0AAV5RVU2"/>
<dbReference type="GO" id="GO:0008138">
    <property type="term" value="F:protein tyrosine/serine/threonine phosphatase activity"/>
    <property type="evidence" value="ECO:0007669"/>
    <property type="project" value="InterPro"/>
</dbReference>
<dbReference type="InterPro" id="IPR029021">
    <property type="entry name" value="Prot-tyrosine_phosphatase-like"/>
</dbReference>
<dbReference type="SMART" id="SM00195">
    <property type="entry name" value="DSPc"/>
    <property type="match status" value="1"/>
</dbReference>
<dbReference type="PANTHER" id="PTHR47550:SF1">
    <property type="entry name" value="DUAL SPECIFICITY PROTEIN PHOSPHATASE PPS1"/>
    <property type="match status" value="1"/>
</dbReference>
<evidence type="ECO:0000313" key="5">
    <source>
        <dbReference type="EMBL" id="GMM54808.1"/>
    </source>
</evidence>
<feature type="domain" description="Tyrosine-protein phosphatase" evidence="3">
    <location>
        <begin position="655"/>
        <end position="852"/>
    </location>
</feature>
<accession>A0AAV5RVU2</accession>
<dbReference type="InterPro" id="IPR000340">
    <property type="entry name" value="Dual-sp_phosphatase_cat-dom"/>
</dbReference>
<dbReference type="SUPFAM" id="SSF52799">
    <property type="entry name" value="(Phosphotyrosine protein) phosphatases II"/>
    <property type="match status" value="1"/>
</dbReference>
<evidence type="ECO:0000313" key="6">
    <source>
        <dbReference type="Proteomes" id="UP001377567"/>
    </source>
</evidence>
<dbReference type="CDD" id="cd14516">
    <property type="entry name" value="DSP_fungal_PPS1"/>
    <property type="match status" value="1"/>
</dbReference>
<gene>
    <name evidence="5" type="ORF">DAKH74_014240</name>
</gene>
<protein>
    <submittedName>
        <fullName evidence="5">Tyrosine/serine/threonine protein phosphatase</fullName>
    </submittedName>
</protein>
<dbReference type="PROSITE" id="PS50054">
    <property type="entry name" value="TYR_PHOSPHATASE_DUAL"/>
    <property type="match status" value="1"/>
</dbReference>
<sequence>MLSPVLDTQDGSMAVKPSDVDLWSTLSRELSKRVSISGDEAASEEKSDYIEGLPLENVDCETLYQWVQTGRTAEVPPYDALFPWLHSYSSEPPACMVDRTVIIRSRPINDIDIIEDSGILRNSVDPSDVFLSWNDPINQNMLRFYITNKLIVNNLDMITMFIDEILCSVLTKVHAQLPDNIKHELVDICIQFKIMPFLKTDFESIKEFCDANLDKVGASAARGNSSHDQKKSSEALWKQYTNSFRRFDLQCTKMLEISDKVVVYCLNDEGHKNAADKCPHCIAFVRLLNLGLQMLRPVPETSANRIFVFNYPNIAAIPPELIGTPPLNTSIYRGSDDPLEDSIITPYDITMFNNWDRAFKIHEKLEIAKMSSRSCIDLEHKFWCGNTTDFRIMKFFKAKENTLMGKHFKIENDRPYPYYSPKDSVTTLPDTRISIDNSAESSDDSLSKERKLFNVPYVECEDKCAVQPTLYIRCSENAALLPTEKLWEMLGDILSDSTPSDDVMFSFPSSGSIGLGSLNMASISDILNTCYFMHLVSSKTDFLTLLHCRDGYTELSFLLVVYLLFIWDISLEEIIFKLNEECKRPFYLFQTDLQVLGHLQVLIRGFSPKREGQETVMRSDGIPEPLAIDSEMFSNVFFIKMPETDIDLNKLNGPLPSRILDHLYLGSLEHAQSPALLRKLGITHIVSVGEVVSWLRPNSNSSSQDNRNRGMSATTGLHEVKVNLRGQRSATIMNGATSRMASPSAYEFVQDGFCILKINNLQDNGYDCISEQLDDILSFIDEAYKGGGKVLVHCMVGVSRSATVCIAECMKRFQCEVLKAYLYVRVRRLNIVIQPNLMFMYELLKWQEALGIERCMDWHIICRNILELNRRYV</sequence>
<dbReference type="InterPro" id="IPR000387">
    <property type="entry name" value="Tyr_Pase_dom"/>
</dbReference>
<feature type="domain" description="Tyrosine specific protein phosphatases" evidence="4">
    <location>
        <begin position="774"/>
        <end position="839"/>
    </location>
</feature>
<organism evidence="5 6">
    <name type="scientific">Maudiozyma humilis</name>
    <name type="common">Sour dough yeast</name>
    <name type="synonym">Kazachstania humilis</name>
    <dbReference type="NCBI Taxonomy" id="51915"/>
    <lineage>
        <taxon>Eukaryota</taxon>
        <taxon>Fungi</taxon>
        <taxon>Dikarya</taxon>
        <taxon>Ascomycota</taxon>
        <taxon>Saccharomycotina</taxon>
        <taxon>Saccharomycetes</taxon>
        <taxon>Saccharomycetales</taxon>
        <taxon>Saccharomycetaceae</taxon>
        <taxon>Maudiozyma</taxon>
    </lineage>
</organism>
<dbReference type="Pfam" id="PF00782">
    <property type="entry name" value="DSPc"/>
    <property type="match status" value="1"/>
</dbReference>